<evidence type="ECO:0000259" key="4">
    <source>
        <dbReference type="SMART" id="SM00927"/>
    </source>
</evidence>
<keyword evidence="2 5" id="KW-0255">Endonuclease</keyword>
<dbReference type="CDD" id="cd22356">
    <property type="entry name" value="Sau3AI_N-like"/>
    <property type="match status" value="1"/>
</dbReference>
<evidence type="ECO:0000256" key="3">
    <source>
        <dbReference type="ARBA" id="ARBA00022801"/>
    </source>
</evidence>
<dbReference type="InterPro" id="IPR011335">
    <property type="entry name" value="Restrct_endonuc-II-like"/>
</dbReference>
<gene>
    <name evidence="5" type="ORF">BN587_01095</name>
</gene>
<dbReference type="InterPro" id="IPR037057">
    <property type="entry name" value="DNA_rep_MutH/T2_RE_sf"/>
</dbReference>
<dbReference type="Proteomes" id="UP000014937">
    <property type="component" value="Unassembled WGS sequence"/>
</dbReference>
<dbReference type="GO" id="GO:0003677">
    <property type="term" value="F:DNA binding"/>
    <property type="evidence" value="ECO:0007669"/>
    <property type="project" value="InterPro"/>
</dbReference>
<dbReference type="InterPro" id="IPR011337">
    <property type="entry name" value="DNA_rep_MutH/RE_typeII_Sau3AI"/>
</dbReference>
<evidence type="ECO:0000256" key="1">
    <source>
        <dbReference type="ARBA" id="ARBA00022722"/>
    </source>
</evidence>
<sequence>MARFEFDDRNPKSIEEYAKQLLGKSFYDVIGWKIERDQHQVAEEQINSYANKHRKGGLGNLLENVYFNYESNSDPHADFVKAGVELKVTPYEKNKKGELRAGERLVLTMISYNSPVEEDFFQSHLWEKCRLLLLVYYLRDKTLESNLMYSIDYVTLFTPPAKDLEIIRQDYRKIIDKIKAGKAEELSEGDTIYLGACTKGATAAKSIVPQFYPPYTLAKKRAFCYKNSYMTYVLNQYIVNGVNTYEEIITDPAELEKKSFEEIITNKINQYIGTSDEMLCTIFNREYNNNKAQWIELAYRMLGIKSNRAEEFAKANIVPKAIRLDEKGTLRENSPLPQFSFRDLVNEEWEDSTLYEYLSETKFLFVIYQKQNSNYILKGCLLWNMPVKDLEKVKSEWEAIRDVARAGIKFQITSSANGPIVKNNLPKKSDAEIIHIRPHTAKRYYQFADGSIIGNGTLSDSDLLPNGERMPKQSFWLNNTYIVNLINQRMREN</sequence>
<evidence type="ECO:0000313" key="6">
    <source>
        <dbReference type="Proteomes" id="UP000014937"/>
    </source>
</evidence>
<evidence type="ECO:0000256" key="2">
    <source>
        <dbReference type="ARBA" id="ARBA00022759"/>
    </source>
</evidence>
<dbReference type="GO" id="GO:0016787">
    <property type="term" value="F:hydrolase activity"/>
    <property type="evidence" value="ECO:0007669"/>
    <property type="project" value="UniProtKB-KW"/>
</dbReference>
<organism evidence="5 6">
    <name type="scientific">Phascolarctobacterium succinatutens CAG:287</name>
    <dbReference type="NCBI Taxonomy" id="1263101"/>
    <lineage>
        <taxon>Bacteria</taxon>
        <taxon>Bacillati</taxon>
        <taxon>Bacillota</taxon>
        <taxon>Negativicutes</taxon>
        <taxon>Acidaminococcales</taxon>
        <taxon>Acidaminococcaceae</taxon>
        <taxon>Phascolarctobacterium</taxon>
    </lineage>
</organism>
<dbReference type="CDD" id="cd22355">
    <property type="entry name" value="Sau3AI_C"/>
    <property type="match status" value="1"/>
</dbReference>
<feature type="domain" description="DNA mismatch repair MutH/Type II restriction enzyme Sau3AI" evidence="4">
    <location>
        <begin position="67"/>
        <end position="170"/>
    </location>
</feature>
<dbReference type="SMART" id="SM00927">
    <property type="entry name" value="MutH"/>
    <property type="match status" value="1"/>
</dbReference>
<evidence type="ECO:0000313" key="5">
    <source>
        <dbReference type="EMBL" id="CDD12563.1"/>
    </source>
</evidence>
<dbReference type="HOGENOM" id="CLU_028521_0_0_9"/>
<dbReference type="EMBL" id="CBGL010000129">
    <property type="protein sequence ID" value="CDD12563.1"/>
    <property type="molecule type" value="Genomic_DNA"/>
</dbReference>
<name>R6WN11_9FIRM</name>
<keyword evidence="1" id="KW-0540">Nuclease</keyword>
<proteinExistence type="predicted"/>
<accession>R6WN11</accession>
<comment type="caution">
    <text evidence="5">The sequence shown here is derived from an EMBL/GenBank/DDBJ whole genome shotgun (WGS) entry which is preliminary data.</text>
</comment>
<protein>
    <submittedName>
        <fullName evidence="5">Putative type II restriction endonuclease</fullName>
    </submittedName>
</protein>
<dbReference type="SUPFAM" id="SSF52980">
    <property type="entry name" value="Restriction endonuclease-like"/>
    <property type="match status" value="2"/>
</dbReference>
<dbReference type="RefSeq" id="WP_021720158.1">
    <property type="nucleotide sequence ID" value="NZ_FR892793.1"/>
</dbReference>
<reference evidence="5" key="1">
    <citation type="submission" date="2012-11" db="EMBL/GenBank/DDBJ databases">
        <title>Dependencies among metagenomic species, viruses, plasmids and units of genetic variation.</title>
        <authorList>
            <person name="Nielsen H.B."/>
            <person name="Almeida M."/>
            <person name="Juncker A.S."/>
            <person name="Rasmussen S."/>
            <person name="Li J."/>
            <person name="Sunagawa S."/>
            <person name="Plichta D."/>
            <person name="Gautier L."/>
            <person name="Le Chatelier E."/>
            <person name="Peletier E."/>
            <person name="Bonde I."/>
            <person name="Nielsen T."/>
            <person name="Manichanh C."/>
            <person name="Arumugam M."/>
            <person name="Batto J."/>
            <person name="Santos M.B.Q.D."/>
            <person name="Blom N."/>
            <person name="Borruel N."/>
            <person name="Burgdorf K.S."/>
            <person name="Boumezbeur F."/>
            <person name="Casellas F."/>
            <person name="Dore J."/>
            <person name="Guarner F."/>
            <person name="Hansen T."/>
            <person name="Hildebrand F."/>
            <person name="Kaas R.S."/>
            <person name="Kennedy S."/>
            <person name="Kristiansen K."/>
            <person name="Kultima J.R."/>
            <person name="Leonard P."/>
            <person name="Levenez F."/>
            <person name="Lund O."/>
            <person name="Moumen B."/>
            <person name="Le Paslier D."/>
            <person name="Pons N."/>
            <person name="Pedersen O."/>
            <person name="Prifti E."/>
            <person name="Qin J."/>
            <person name="Raes J."/>
            <person name="Tap J."/>
            <person name="Tims S."/>
            <person name="Ussery D.W."/>
            <person name="Yamada T."/>
            <person name="MetaHit consortium"/>
            <person name="Renault P."/>
            <person name="Sicheritz-Ponten T."/>
            <person name="Bork P."/>
            <person name="Wang J."/>
            <person name="Brunak S."/>
            <person name="Ehrlich S.D."/>
        </authorList>
    </citation>
    <scope>NUCLEOTIDE SEQUENCE [LARGE SCALE GENOMIC DNA]</scope>
</reference>
<dbReference type="Pfam" id="PF02976">
    <property type="entry name" value="MutH"/>
    <property type="match status" value="1"/>
</dbReference>
<dbReference type="Gene3D" id="3.40.600.10">
    <property type="entry name" value="DNA mismatch repair MutH/Restriction endonuclease, type II"/>
    <property type="match status" value="2"/>
</dbReference>
<keyword evidence="3" id="KW-0378">Hydrolase</keyword>
<dbReference type="GO" id="GO:0004519">
    <property type="term" value="F:endonuclease activity"/>
    <property type="evidence" value="ECO:0007669"/>
    <property type="project" value="UniProtKB-KW"/>
</dbReference>
<dbReference type="NCBIfam" id="NF040973">
    <property type="entry name" value="restrict_Sau3AI"/>
    <property type="match status" value="1"/>
</dbReference>
<dbReference type="AlphaFoldDB" id="R6WN11"/>